<dbReference type="InterPro" id="IPR003029">
    <property type="entry name" value="S1_domain"/>
</dbReference>
<dbReference type="InterPro" id="IPR012340">
    <property type="entry name" value="NA-bd_OB-fold"/>
</dbReference>
<comment type="similarity">
    <text evidence="1 4">Belongs to the IF-1 family.</text>
</comment>
<dbReference type="InterPro" id="IPR006196">
    <property type="entry name" value="RNA-binding_domain_S1_IF1"/>
</dbReference>
<dbReference type="Proteomes" id="UP000315953">
    <property type="component" value="Chromosome"/>
</dbReference>
<comment type="subunit">
    <text evidence="4">Component of the 30S ribosomal translation pre-initiation complex which assembles on the 30S ribosome in the order IF-2 and IF-3, IF-1 and N-formylmethionyl-tRNA(fMet); mRNA recruitment can occur at any time during PIC assembly.</text>
</comment>
<dbReference type="GO" id="GO:0003743">
    <property type="term" value="F:translation initiation factor activity"/>
    <property type="evidence" value="ECO:0007669"/>
    <property type="project" value="UniProtKB-UniRule"/>
</dbReference>
<accession>A0A1S8KPX2</accession>
<comment type="subcellular location">
    <subcellularLocation>
        <location evidence="4">Cytoplasm</location>
    </subcellularLocation>
</comment>
<dbReference type="HAMAP" id="MF_00075">
    <property type="entry name" value="IF_1"/>
    <property type="match status" value="1"/>
</dbReference>
<dbReference type="KEGG" id="dpm:FNV33_01285"/>
<keyword evidence="3 4" id="KW-0648">Protein biosynthesis</keyword>
<dbReference type="GO" id="GO:0043022">
    <property type="term" value="F:ribosome binding"/>
    <property type="evidence" value="ECO:0007669"/>
    <property type="project" value="UniProtKB-UniRule"/>
</dbReference>
<evidence type="ECO:0000259" key="6">
    <source>
        <dbReference type="PROSITE" id="PS50832"/>
    </source>
</evidence>
<sequence length="72" mass="8295">MAKEDVIEVEGVVVETLPNAMFKVELENDHEILAHVSGKIRMNYIRILPGDKVTVEMSPYDLTKGRITYRYK</sequence>
<organism evidence="7 10">
    <name type="scientific">Dolosigranulum pigrum</name>
    <dbReference type="NCBI Taxonomy" id="29394"/>
    <lineage>
        <taxon>Bacteria</taxon>
        <taxon>Bacillati</taxon>
        <taxon>Bacillota</taxon>
        <taxon>Bacilli</taxon>
        <taxon>Lactobacillales</taxon>
        <taxon>Carnobacteriaceae</taxon>
        <taxon>Dolosigranulum</taxon>
    </lineage>
</organism>
<feature type="domain" description="S1-like" evidence="6">
    <location>
        <begin position="1"/>
        <end position="72"/>
    </location>
</feature>
<dbReference type="GeneID" id="42693784"/>
<gene>
    <name evidence="4 8" type="primary">infA</name>
    <name evidence="9" type="ORF">B8A44_01905</name>
    <name evidence="7" type="ORF">BWX42_08830</name>
    <name evidence="8" type="ORF">FNV33_01285</name>
</gene>
<evidence type="ECO:0000313" key="11">
    <source>
        <dbReference type="Proteomes" id="UP000249099"/>
    </source>
</evidence>
<reference evidence="7 10" key="1">
    <citation type="submission" date="2017-01" db="EMBL/GenBank/DDBJ databases">
        <title>Complete Genome Sequence of Dolosigranulum pigrum isolated from a Patient with interstitial lung disease.</title>
        <authorList>
            <person name="Mukhopadhyay R."/>
            <person name="Joaquin J."/>
            <person name="Hogue R."/>
            <person name="Fitzgerald S."/>
            <person name="Jospin G."/>
            <person name="Eisen J.A."/>
            <person name="Chaturvedi V."/>
        </authorList>
    </citation>
    <scope>NUCLEOTIDE SEQUENCE [LARGE SCALE GENOMIC DNA]</scope>
    <source>
        <strain evidence="7 10">15S00348</strain>
    </source>
</reference>
<dbReference type="PROSITE" id="PS50832">
    <property type="entry name" value="S1_IF1_TYPE"/>
    <property type="match status" value="1"/>
</dbReference>
<evidence type="ECO:0000313" key="8">
    <source>
        <dbReference type="EMBL" id="QDO90754.1"/>
    </source>
</evidence>
<dbReference type="OrthoDB" id="9803250at2"/>
<dbReference type="GO" id="GO:0019843">
    <property type="term" value="F:rRNA binding"/>
    <property type="evidence" value="ECO:0007669"/>
    <property type="project" value="UniProtKB-UniRule"/>
</dbReference>
<reference evidence="8 12" key="3">
    <citation type="submission" date="2019-07" db="EMBL/GenBank/DDBJ databases">
        <title>Genome assembly of a nasal isolate of Dolosigranulum pigrum from a chronic sinusitis patient.</title>
        <authorList>
            <person name="Baig S."/>
            <person name="Overballe-Petersen S."/>
            <person name="Kaspar U."/>
            <person name="Rendboe A."/>
            <person name="de Man T."/>
            <person name="Liu C."/>
            <person name="Price L.B."/>
            <person name="Stegger M."/>
            <person name="Becker K."/>
            <person name="Skytt Andersen P."/>
        </authorList>
    </citation>
    <scope>NUCLEOTIDE SEQUENCE [LARGE SCALE GENOMIC DNA]</scope>
    <source>
        <strain evidence="8 12">83VPs-KB5</strain>
    </source>
</reference>
<evidence type="ECO:0000313" key="10">
    <source>
        <dbReference type="Proteomes" id="UP000190409"/>
    </source>
</evidence>
<dbReference type="RefSeq" id="WP_004635008.1">
    <property type="nucleotide sequence ID" value="NZ_CAJHJL010000003.1"/>
</dbReference>
<dbReference type="Proteomes" id="UP000249099">
    <property type="component" value="Unassembled WGS sequence"/>
</dbReference>
<dbReference type="SUPFAM" id="SSF50249">
    <property type="entry name" value="Nucleic acid-binding proteins"/>
    <property type="match status" value="1"/>
</dbReference>
<dbReference type="EMBL" id="MUYF01000003">
    <property type="protein sequence ID" value="OOL81787.1"/>
    <property type="molecule type" value="Genomic_DNA"/>
</dbReference>
<evidence type="ECO:0000256" key="1">
    <source>
        <dbReference type="ARBA" id="ARBA00010939"/>
    </source>
</evidence>
<dbReference type="FunFam" id="2.40.50.140:FF:000002">
    <property type="entry name" value="Translation initiation factor IF-1"/>
    <property type="match status" value="1"/>
</dbReference>
<evidence type="ECO:0000256" key="3">
    <source>
        <dbReference type="ARBA" id="ARBA00022917"/>
    </source>
</evidence>
<dbReference type="CDD" id="cd04451">
    <property type="entry name" value="S1_IF1"/>
    <property type="match status" value="1"/>
</dbReference>
<dbReference type="InterPro" id="IPR004368">
    <property type="entry name" value="TIF_IF1"/>
</dbReference>
<reference evidence="9 11" key="2">
    <citation type="submission" date="2017-03" db="EMBL/GenBank/DDBJ databases">
        <title>wgs assembly of Dolosigranulum pigrum KPL CDC strains.</title>
        <authorList>
            <person name="Brugger S.D."/>
            <person name="Pettigrew M."/>
            <person name="Kong Y."/>
            <person name="Lemon K.P."/>
        </authorList>
    </citation>
    <scope>NUCLEOTIDE SEQUENCE [LARGE SCALE GENOMIC DNA]</scope>
    <source>
        <strain evidence="9 11">KPL1931_CDC4294-98</strain>
    </source>
</reference>
<evidence type="ECO:0000256" key="2">
    <source>
        <dbReference type="ARBA" id="ARBA00022540"/>
    </source>
</evidence>
<dbReference type="PANTHER" id="PTHR33370:SF1">
    <property type="entry name" value="TRANSLATION INITIATION FACTOR IF-1, CHLOROPLASTIC"/>
    <property type="match status" value="1"/>
</dbReference>
<dbReference type="EMBL" id="NAQV01000006">
    <property type="protein sequence ID" value="RAN64355.1"/>
    <property type="molecule type" value="Genomic_DNA"/>
</dbReference>
<evidence type="ECO:0000256" key="5">
    <source>
        <dbReference type="NCBIfam" id="TIGR00008"/>
    </source>
</evidence>
<evidence type="ECO:0000313" key="7">
    <source>
        <dbReference type="EMBL" id="OOL81787.1"/>
    </source>
</evidence>
<dbReference type="PANTHER" id="PTHR33370">
    <property type="entry name" value="TRANSLATION INITIATION FACTOR IF-1, CHLOROPLASTIC"/>
    <property type="match status" value="1"/>
</dbReference>
<protein>
    <recommendedName>
        <fullName evidence="4 5">Translation initiation factor IF-1</fullName>
    </recommendedName>
</protein>
<dbReference type="EMBL" id="CP041626">
    <property type="protein sequence ID" value="QDO90754.1"/>
    <property type="molecule type" value="Genomic_DNA"/>
</dbReference>
<dbReference type="Gene3D" id="2.40.50.140">
    <property type="entry name" value="Nucleic acid-binding proteins"/>
    <property type="match status" value="1"/>
</dbReference>
<evidence type="ECO:0000313" key="9">
    <source>
        <dbReference type="EMBL" id="RAN64355.1"/>
    </source>
</evidence>
<dbReference type="AlphaFoldDB" id="A0A1S8KPX2"/>
<keyword evidence="4" id="KW-0699">rRNA-binding</keyword>
<dbReference type="GO" id="GO:0005829">
    <property type="term" value="C:cytosol"/>
    <property type="evidence" value="ECO:0007669"/>
    <property type="project" value="TreeGrafter"/>
</dbReference>
<name>A0A1S8KPX2_9LACT</name>
<dbReference type="Pfam" id="PF01176">
    <property type="entry name" value="eIF-1a"/>
    <property type="match status" value="1"/>
</dbReference>
<dbReference type="SMART" id="SM00316">
    <property type="entry name" value="S1"/>
    <property type="match status" value="1"/>
</dbReference>
<dbReference type="NCBIfam" id="TIGR00008">
    <property type="entry name" value="infA"/>
    <property type="match status" value="1"/>
</dbReference>
<keyword evidence="2 4" id="KW-0396">Initiation factor</keyword>
<keyword evidence="4" id="KW-0963">Cytoplasm</keyword>
<comment type="function">
    <text evidence="4">One of the essential components for the initiation of protein synthesis. Stabilizes the binding of IF-2 and IF-3 on the 30S subunit to which N-formylmethionyl-tRNA(fMet) subsequently binds. Helps modulate mRNA selection, yielding the 30S pre-initiation complex (PIC). Upon addition of the 50S ribosomal subunit IF-1, IF-2 and IF-3 are released leaving the mature 70S translation initiation complex.</text>
</comment>
<proteinExistence type="inferred from homology"/>
<evidence type="ECO:0000313" key="12">
    <source>
        <dbReference type="Proteomes" id="UP000315953"/>
    </source>
</evidence>
<dbReference type="Proteomes" id="UP000190409">
    <property type="component" value="Unassembled WGS sequence"/>
</dbReference>
<keyword evidence="4" id="KW-0694">RNA-binding</keyword>
<evidence type="ECO:0000256" key="4">
    <source>
        <dbReference type="HAMAP-Rule" id="MF_00075"/>
    </source>
</evidence>